<accession>A0A0E9TMT8</accession>
<dbReference type="AlphaFoldDB" id="A0A0E9TMT8"/>
<sequence>MSDVTLLFFLLYGYCSYYYILIRTNDQTCWLANFKRDFMKQQAICVN</sequence>
<dbReference type="EMBL" id="GBXM01054382">
    <property type="protein sequence ID" value="JAH54195.1"/>
    <property type="molecule type" value="Transcribed_RNA"/>
</dbReference>
<reference evidence="1" key="1">
    <citation type="submission" date="2014-11" db="EMBL/GenBank/DDBJ databases">
        <authorList>
            <person name="Amaro Gonzalez C."/>
        </authorList>
    </citation>
    <scope>NUCLEOTIDE SEQUENCE</scope>
</reference>
<reference evidence="1" key="2">
    <citation type="journal article" date="2015" name="Fish Shellfish Immunol.">
        <title>Early steps in the European eel (Anguilla anguilla)-Vibrio vulnificus interaction in the gills: Role of the RtxA13 toxin.</title>
        <authorList>
            <person name="Callol A."/>
            <person name="Pajuelo D."/>
            <person name="Ebbesson L."/>
            <person name="Teles M."/>
            <person name="MacKenzie S."/>
            <person name="Amaro C."/>
        </authorList>
    </citation>
    <scope>NUCLEOTIDE SEQUENCE</scope>
</reference>
<protein>
    <submittedName>
        <fullName evidence="1">Uncharacterized protein</fullName>
    </submittedName>
</protein>
<name>A0A0E9TMT8_ANGAN</name>
<evidence type="ECO:0000313" key="1">
    <source>
        <dbReference type="EMBL" id="JAH54195.1"/>
    </source>
</evidence>
<organism evidence="1">
    <name type="scientific">Anguilla anguilla</name>
    <name type="common">European freshwater eel</name>
    <name type="synonym">Muraena anguilla</name>
    <dbReference type="NCBI Taxonomy" id="7936"/>
    <lineage>
        <taxon>Eukaryota</taxon>
        <taxon>Metazoa</taxon>
        <taxon>Chordata</taxon>
        <taxon>Craniata</taxon>
        <taxon>Vertebrata</taxon>
        <taxon>Euteleostomi</taxon>
        <taxon>Actinopterygii</taxon>
        <taxon>Neopterygii</taxon>
        <taxon>Teleostei</taxon>
        <taxon>Anguilliformes</taxon>
        <taxon>Anguillidae</taxon>
        <taxon>Anguilla</taxon>
    </lineage>
</organism>
<proteinExistence type="predicted"/>